<sequence>MRNITSFIVFTYLVAASTVLSAPIDGEEHDRRLVAKAGLNIEGRAAVPVKSPVPVKPSKTAAPVKPSTPAPVKSTPAPNKSTALAPVKSSTLAPVKSTIIQSSKAPGTAITSSAPPSKSVVVILGKCSCFTTLFYVKPSIEVIQYFRDLLNHGPGSVSLSITAFSGASAASSALIAASAPSGSSALVSSGVSSGSLSASTPASSGVSAASAPSGSSPPVSSGILSSGSLLSSISPSSEVSAASSVAISASASSAQSISASTTASSQSASASVSALPAPPTCDANCLAPEPDLLTDDFLADLDMPGEVAVNSNGTNTTTTAESRDLLSKRAARITSTNDGAGAFSRAVSAANPANLYEWRQTTASQNFDISPFPRTAPPPSGTRTNPSDYVAAAVYGNQCRDSDQELALVYCHTIINQVKEQVVANHNFGILTLETGFIGPSAYSSQLNALTDPVAIDARTKAQLILRATGALINYLNDNTVASKFKVTATAIRDKLETVQTGAGNTFATWLTTEVGEYQGRVTSKGALLAENYQFQATGRQDVGKDTGIPTFDPAQVGHPRFVAVDSEARTRIGHTPLATRVTTGL</sequence>
<feature type="signal peptide" evidence="2">
    <location>
        <begin position="1"/>
        <end position="21"/>
    </location>
</feature>
<protein>
    <submittedName>
        <fullName evidence="3">Uncharacterized protein</fullName>
    </submittedName>
</protein>
<feature type="compositionally biased region" description="Polar residues" evidence="1">
    <location>
        <begin position="76"/>
        <end position="85"/>
    </location>
</feature>
<name>A0AAD7NLG1_9AGAR</name>
<dbReference type="Proteomes" id="UP001215280">
    <property type="component" value="Unassembled WGS sequence"/>
</dbReference>
<reference evidence="3" key="1">
    <citation type="submission" date="2023-03" db="EMBL/GenBank/DDBJ databases">
        <title>Massive genome expansion in bonnet fungi (Mycena s.s.) driven by repeated elements and novel gene families across ecological guilds.</title>
        <authorList>
            <consortium name="Lawrence Berkeley National Laboratory"/>
            <person name="Harder C.B."/>
            <person name="Miyauchi S."/>
            <person name="Viragh M."/>
            <person name="Kuo A."/>
            <person name="Thoen E."/>
            <person name="Andreopoulos B."/>
            <person name="Lu D."/>
            <person name="Skrede I."/>
            <person name="Drula E."/>
            <person name="Henrissat B."/>
            <person name="Morin E."/>
            <person name="Kohler A."/>
            <person name="Barry K."/>
            <person name="LaButti K."/>
            <person name="Morin E."/>
            <person name="Salamov A."/>
            <person name="Lipzen A."/>
            <person name="Mereny Z."/>
            <person name="Hegedus B."/>
            <person name="Baldrian P."/>
            <person name="Stursova M."/>
            <person name="Weitz H."/>
            <person name="Taylor A."/>
            <person name="Grigoriev I.V."/>
            <person name="Nagy L.G."/>
            <person name="Martin F."/>
            <person name="Kauserud H."/>
        </authorList>
    </citation>
    <scope>NUCLEOTIDE SEQUENCE</scope>
    <source>
        <strain evidence="3">CBHHK188m</strain>
    </source>
</reference>
<evidence type="ECO:0000256" key="2">
    <source>
        <dbReference type="SAM" id="SignalP"/>
    </source>
</evidence>
<evidence type="ECO:0000313" key="3">
    <source>
        <dbReference type="EMBL" id="KAJ7765881.1"/>
    </source>
</evidence>
<comment type="caution">
    <text evidence="3">The sequence shown here is derived from an EMBL/GenBank/DDBJ whole genome shotgun (WGS) entry which is preliminary data.</text>
</comment>
<feature type="region of interest" description="Disordered" evidence="1">
    <location>
        <begin position="50"/>
        <end position="85"/>
    </location>
</feature>
<feature type="compositionally biased region" description="Low complexity" evidence="1">
    <location>
        <begin position="50"/>
        <end position="59"/>
    </location>
</feature>
<proteinExistence type="predicted"/>
<dbReference type="AlphaFoldDB" id="A0AAD7NLG1"/>
<keyword evidence="2" id="KW-0732">Signal</keyword>
<evidence type="ECO:0000256" key="1">
    <source>
        <dbReference type="SAM" id="MobiDB-lite"/>
    </source>
</evidence>
<feature type="chain" id="PRO_5042290069" evidence="2">
    <location>
        <begin position="22"/>
        <end position="586"/>
    </location>
</feature>
<accession>A0AAD7NLG1</accession>
<evidence type="ECO:0000313" key="4">
    <source>
        <dbReference type="Proteomes" id="UP001215280"/>
    </source>
</evidence>
<dbReference type="EMBL" id="JARJLG010000034">
    <property type="protein sequence ID" value="KAJ7765881.1"/>
    <property type="molecule type" value="Genomic_DNA"/>
</dbReference>
<keyword evidence="4" id="KW-1185">Reference proteome</keyword>
<gene>
    <name evidence="3" type="ORF">DFH07DRAFT_1014420</name>
</gene>
<organism evidence="3 4">
    <name type="scientific">Mycena maculata</name>
    <dbReference type="NCBI Taxonomy" id="230809"/>
    <lineage>
        <taxon>Eukaryota</taxon>
        <taxon>Fungi</taxon>
        <taxon>Dikarya</taxon>
        <taxon>Basidiomycota</taxon>
        <taxon>Agaricomycotina</taxon>
        <taxon>Agaricomycetes</taxon>
        <taxon>Agaricomycetidae</taxon>
        <taxon>Agaricales</taxon>
        <taxon>Marasmiineae</taxon>
        <taxon>Mycenaceae</taxon>
        <taxon>Mycena</taxon>
    </lineage>
</organism>